<protein>
    <submittedName>
        <fullName evidence="1">Uncharacterized protein</fullName>
    </submittedName>
</protein>
<evidence type="ECO:0000313" key="2">
    <source>
        <dbReference type="Proteomes" id="UP001190700"/>
    </source>
</evidence>
<proteinExistence type="predicted"/>
<name>A0AAE0LBW5_9CHLO</name>
<comment type="caution">
    <text evidence="1">The sequence shown here is derived from an EMBL/GenBank/DDBJ whole genome shotgun (WGS) entry which is preliminary data.</text>
</comment>
<dbReference type="EMBL" id="LGRX02004820">
    <property type="protein sequence ID" value="KAK3279513.1"/>
    <property type="molecule type" value="Genomic_DNA"/>
</dbReference>
<keyword evidence="2" id="KW-1185">Reference proteome</keyword>
<gene>
    <name evidence="1" type="ORF">CYMTET_12608</name>
</gene>
<dbReference type="AlphaFoldDB" id="A0AAE0LBW5"/>
<dbReference type="Proteomes" id="UP001190700">
    <property type="component" value="Unassembled WGS sequence"/>
</dbReference>
<organism evidence="1 2">
    <name type="scientific">Cymbomonas tetramitiformis</name>
    <dbReference type="NCBI Taxonomy" id="36881"/>
    <lineage>
        <taxon>Eukaryota</taxon>
        <taxon>Viridiplantae</taxon>
        <taxon>Chlorophyta</taxon>
        <taxon>Pyramimonadophyceae</taxon>
        <taxon>Pyramimonadales</taxon>
        <taxon>Pyramimonadaceae</taxon>
        <taxon>Cymbomonas</taxon>
    </lineage>
</organism>
<sequence length="77" mass="8306">MAPIELSLERQMKGKEGLTPWDIEKEGITFCGIWKEGLTSCGKEGLTPWGIEKEGLTPWGEAVGVRVGVTVDGDMVG</sequence>
<evidence type="ECO:0000313" key="1">
    <source>
        <dbReference type="EMBL" id="KAK3279513.1"/>
    </source>
</evidence>
<reference evidence="1 2" key="1">
    <citation type="journal article" date="2015" name="Genome Biol. Evol.">
        <title>Comparative Genomics of a Bacterivorous Green Alga Reveals Evolutionary Causalities and Consequences of Phago-Mixotrophic Mode of Nutrition.</title>
        <authorList>
            <person name="Burns J.A."/>
            <person name="Paasch A."/>
            <person name="Narechania A."/>
            <person name="Kim E."/>
        </authorList>
    </citation>
    <scope>NUCLEOTIDE SEQUENCE [LARGE SCALE GENOMIC DNA]</scope>
    <source>
        <strain evidence="1 2">PLY_AMNH</strain>
    </source>
</reference>
<accession>A0AAE0LBW5</accession>